<organism evidence="2 3">
    <name type="scientific">Mucuna pruriens</name>
    <name type="common">Velvet bean</name>
    <name type="synonym">Dolichos pruriens</name>
    <dbReference type="NCBI Taxonomy" id="157652"/>
    <lineage>
        <taxon>Eukaryota</taxon>
        <taxon>Viridiplantae</taxon>
        <taxon>Streptophyta</taxon>
        <taxon>Embryophyta</taxon>
        <taxon>Tracheophyta</taxon>
        <taxon>Spermatophyta</taxon>
        <taxon>Magnoliopsida</taxon>
        <taxon>eudicotyledons</taxon>
        <taxon>Gunneridae</taxon>
        <taxon>Pentapetalae</taxon>
        <taxon>rosids</taxon>
        <taxon>fabids</taxon>
        <taxon>Fabales</taxon>
        <taxon>Fabaceae</taxon>
        <taxon>Papilionoideae</taxon>
        <taxon>50 kb inversion clade</taxon>
        <taxon>NPAAA clade</taxon>
        <taxon>indigoferoid/millettioid clade</taxon>
        <taxon>Phaseoleae</taxon>
        <taxon>Mucuna</taxon>
    </lineage>
</organism>
<dbReference type="Proteomes" id="UP000257109">
    <property type="component" value="Unassembled WGS sequence"/>
</dbReference>
<evidence type="ECO:0000313" key="2">
    <source>
        <dbReference type="EMBL" id="RDX91174.1"/>
    </source>
</evidence>
<gene>
    <name evidence="2" type="ORF">CR513_26891</name>
</gene>
<dbReference type="AlphaFoldDB" id="A0A371GKV1"/>
<feature type="compositionally biased region" description="Basic and acidic residues" evidence="1">
    <location>
        <begin position="1"/>
        <end position="10"/>
    </location>
</feature>
<comment type="caution">
    <text evidence="2">The sequence shown here is derived from an EMBL/GenBank/DDBJ whole genome shotgun (WGS) entry which is preliminary data.</text>
</comment>
<accession>A0A371GKV1</accession>
<name>A0A371GKV1_MUCPR</name>
<evidence type="ECO:0000256" key="1">
    <source>
        <dbReference type="SAM" id="MobiDB-lite"/>
    </source>
</evidence>
<proteinExistence type="predicted"/>
<reference evidence="2" key="1">
    <citation type="submission" date="2018-05" db="EMBL/GenBank/DDBJ databases">
        <title>Draft genome of Mucuna pruriens seed.</title>
        <authorList>
            <person name="Nnadi N.E."/>
            <person name="Vos R."/>
            <person name="Hasami M.H."/>
            <person name="Devisetty U.K."/>
            <person name="Aguiy J.C."/>
        </authorList>
    </citation>
    <scope>NUCLEOTIDE SEQUENCE [LARGE SCALE GENOMIC DNA]</scope>
    <source>
        <strain evidence="2">JCA_2017</strain>
    </source>
</reference>
<evidence type="ECO:0000313" key="3">
    <source>
        <dbReference type="Proteomes" id="UP000257109"/>
    </source>
</evidence>
<protein>
    <recommendedName>
        <fullName evidence="4">Retrotransposon gag domain-containing protein</fullName>
    </recommendedName>
</protein>
<evidence type="ECO:0008006" key="4">
    <source>
        <dbReference type="Google" id="ProtNLM"/>
    </source>
</evidence>
<feature type="region of interest" description="Disordered" evidence="1">
    <location>
        <begin position="1"/>
        <end position="23"/>
    </location>
</feature>
<sequence>TSSGHKEEVKQATGARRGVLTHPYPEWHEIDETPIPPQFKELVVDPFDDSQDPRVHLQAFQTQVYINDIDDLINLTTAFESQFATNRAKHLEVADLFDIKQTKTDALKQYLAWFNGTMVQVNDPD</sequence>
<dbReference type="EMBL" id="QJKJ01005189">
    <property type="protein sequence ID" value="RDX91174.1"/>
    <property type="molecule type" value="Genomic_DNA"/>
</dbReference>
<keyword evidence="3" id="KW-1185">Reference proteome</keyword>
<feature type="non-terminal residue" evidence="2">
    <location>
        <position position="1"/>
    </location>
</feature>